<evidence type="ECO:0000256" key="3">
    <source>
        <dbReference type="ARBA" id="ARBA00022801"/>
    </source>
</evidence>
<protein>
    <recommendedName>
        <fullName evidence="6">Ribosomal processing cysteine protease Prp</fullName>
    </recommendedName>
</protein>
<dbReference type="GO" id="GO:0008234">
    <property type="term" value="F:cysteine-type peptidase activity"/>
    <property type="evidence" value="ECO:0007669"/>
    <property type="project" value="UniProtKB-KW"/>
</dbReference>
<dbReference type="GO" id="GO:0042254">
    <property type="term" value="P:ribosome biogenesis"/>
    <property type="evidence" value="ECO:0007669"/>
    <property type="project" value="UniProtKB-KW"/>
</dbReference>
<dbReference type="InterPro" id="IPR036764">
    <property type="entry name" value="Peptidase_Prp_sf"/>
</dbReference>
<dbReference type="EMBL" id="FQXN01000002">
    <property type="protein sequence ID" value="SHH28163.1"/>
    <property type="molecule type" value="Genomic_DNA"/>
</dbReference>
<reference evidence="8" key="1">
    <citation type="submission" date="2016-11" db="EMBL/GenBank/DDBJ databases">
        <authorList>
            <person name="Varghese N."/>
            <person name="Submissions S."/>
        </authorList>
    </citation>
    <scope>NUCLEOTIDE SEQUENCE [LARGE SCALE GENOMIC DNA]</scope>
    <source>
        <strain evidence="8">DSM 15807</strain>
    </source>
</reference>
<sequence length="103" mass="11841">MIKCTFLKESGFFEKFIITGHSLYARKGKDIICAAVSTVSQHTARFLEKKGAQLKIEEGYLEVKDIAKDEFSQTFVEELLTTLKDLEEQFGRFIKVEVKNDEN</sequence>
<evidence type="ECO:0000256" key="6">
    <source>
        <dbReference type="ARBA" id="ARBA00044538"/>
    </source>
</evidence>
<accession>A0A1M5RQM7</accession>
<dbReference type="Gene3D" id="3.30.70.1490">
    <property type="entry name" value="Cysteine protease Prp"/>
    <property type="match status" value="1"/>
</dbReference>
<dbReference type="InterPro" id="IPR007422">
    <property type="entry name" value="Peptidase_Prp"/>
</dbReference>
<comment type="similarity">
    <text evidence="5">Belongs to the Prp family.</text>
</comment>
<dbReference type="Pfam" id="PF04327">
    <property type="entry name" value="Peptidase_Prp"/>
    <property type="match status" value="1"/>
</dbReference>
<dbReference type="RefSeq" id="WP_073071921.1">
    <property type="nucleotide sequence ID" value="NZ_FQXN01000002.1"/>
</dbReference>
<evidence type="ECO:0000313" key="7">
    <source>
        <dbReference type="EMBL" id="SHH28163.1"/>
    </source>
</evidence>
<evidence type="ECO:0000256" key="1">
    <source>
        <dbReference type="ARBA" id="ARBA00022517"/>
    </source>
</evidence>
<dbReference type="STRING" id="1123380.SAMN02745199_0543"/>
<dbReference type="CDD" id="cd16332">
    <property type="entry name" value="Prp-like"/>
    <property type="match status" value="1"/>
</dbReference>
<gene>
    <name evidence="7" type="ORF">SAMN02745199_0543</name>
</gene>
<dbReference type="OrthoDB" id="48998at2"/>
<keyword evidence="3" id="KW-0378">Hydrolase</keyword>
<keyword evidence="4" id="KW-0788">Thiol protease</keyword>
<dbReference type="PANTHER" id="PTHR39178:SF1">
    <property type="entry name" value="RIBOSOMAL-PROCESSING CYSTEINE PROTEASE PRP"/>
    <property type="match status" value="1"/>
</dbReference>
<keyword evidence="2" id="KW-0645">Protease</keyword>
<dbReference type="Proteomes" id="UP000242592">
    <property type="component" value="Unassembled WGS sequence"/>
</dbReference>
<dbReference type="PANTHER" id="PTHR39178">
    <property type="entry name" value="HYPOTHETICAL RIBOSOME-ASSOCIATED PROTEIN"/>
    <property type="match status" value="1"/>
</dbReference>
<evidence type="ECO:0000313" key="8">
    <source>
        <dbReference type="Proteomes" id="UP000242592"/>
    </source>
</evidence>
<dbReference type="SUPFAM" id="SSF118010">
    <property type="entry name" value="TM1457-like"/>
    <property type="match status" value="1"/>
</dbReference>
<evidence type="ECO:0000256" key="5">
    <source>
        <dbReference type="ARBA" id="ARBA00044503"/>
    </source>
</evidence>
<proteinExistence type="inferred from homology"/>
<name>A0A1M5RQM7_9BACT</name>
<dbReference type="GO" id="GO:0006508">
    <property type="term" value="P:proteolysis"/>
    <property type="evidence" value="ECO:0007669"/>
    <property type="project" value="UniProtKB-KW"/>
</dbReference>
<evidence type="ECO:0000256" key="4">
    <source>
        <dbReference type="ARBA" id="ARBA00022807"/>
    </source>
</evidence>
<evidence type="ECO:0000256" key="2">
    <source>
        <dbReference type="ARBA" id="ARBA00022670"/>
    </source>
</evidence>
<dbReference type="AlphaFoldDB" id="A0A1M5RQM7"/>
<organism evidence="7 8">
    <name type="scientific">Thermosipho atlanticus DSM 15807</name>
    <dbReference type="NCBI Taxonomy" id="1123380"/>
    <lineage>
        <taxon>Bacteria</taxon>
        <taxon>Thermotogati</taxon>
        <taxon>Thermotogota</taxon>
        <taxon>Thermotogae</taxon>
        <taxon>Thermotogales</taxon>
        <taxon>Fervidobacteriaceae</taxon>
        <taxon>Thermosipho</taxon>
    </lineage>
</organism>
<keyword evidence="8" id="KW-1185">Reference proteome</keyword>
<keyword evidence="1" id="KW-0690">Ribosome biogenesis</keyword>